<keyword evidence="8 16" id="KW-0547">Nucleotide-binding</keyword>
<protein>
    <recommendedName>
        <fullName evidence="5 16">Serine/threonine-protein kinase Tel1</fullName>
        <ecNumber evidence="4 16">2.7.11.1</ecNumber>
    </recommendedName>
</protein>
<evidence type="ECO:0000256" key="17">
    <source>
        <dbReference type="SAM" id="MobiDB-lite"/>
    </source>
</evidence>
<gene>
    <name evidence="21" type="ORF">BMF94_7099</name>
</gene>
<keyword evidence="16" id="KW-0158">Chromosome</keyword>
<evidence type="ECO:0000256" key="12">
    <source>
        <dbReference type="ARBA" id="ARBA00023242"/>
    </source>
</evidence>
<evidence type="ECO:0000256" key="8">
    <source>
        <dbReference type="ARBA" id="ARBA00022741"/>
    </source>
</evidence>
<keyword evidence="6 16" id="KW-0723">Serine/threonine-protein kinase</keyword>
<evidence type="ECO:0000256" key="16">
    <source>
        <dbReference type="RuleBase" id="RU365027"/>
    </source>
</evidence>
<reference evidence="21 22" key="1">
    <citation type="journal article" date="2018" name="Front. Microbiol.">
        <title>Prospects for Fungal Bioremediation of Acidic Radioactive Waste Sites: Characterization and Genome Sequence of Rhodotorula taiwanensis MD1149.</title>
        <authorList>
            <person name="Tkavc R."/>
            <person name="Matrosova V.Y."/>
            <person name="Grichenko O.E."/>
            <person name="Gostincar C."/>
            <person name="Volpe R.P."/>
            <person name="Klimenkova P."/>
            <person name="Gaidamakova E.K."/>
            <person name="Zhou C.E."/>
            <person name="Stewart B.J."/>
            <person name="Lyman M.G."/>
            <person name="Malfatti S.A."/>
            <person name="Rubinfeld B."/>
            <person name="Courtot M."/>
            <person name="Singh J."/>
            <person name="Dalgard C.L."/>
            <person name="Hamilton T."/>
            <person name="Frey K.G."/>
            <person name="Gunde-Cimerman N."/>
            <person name="Dugan L."/>
            <person name="Daly M.J."/>
        </authorList>
    </citation>
    <scope>NUCLEOTIDE SEQUENCE [LARGE SCALE GENOMIC DNA]</scope>
    <source>
        <strain evidence="21 22">MD1149</strain>
    </source>
</reference>
<feature type="compositionally biased region" description="Low complexity" evidence="17">
    <location>
        <begin position="2545"/>
        <end position="2560"/>
    </location>
</feature>
<dbReference type="SMART" id="SM01342">
    <property type="entry name" value="TAN"/>
    <property type="match status" value="1"/>
</dbReference>
<feature type="domain" description="FAT" evidence="19">
    <location>
        <begin position="1940"/>
        <end position="2539"/>
    </location>
</feature>
<dbReference type="SUPFAM" id="SSF48371">
    <property type="entry name" value="ARM repeat"/>
    <property type="match status" value="1"/>
</dbReference>
<evidence type="ECO:0000313" key="21">
    <source>
        <dbReference type="EMBL" id="POY69901.1"/>
    </source>
</evidence>
<dbReference type="InterPro" id="IPR021668">
    <property type="entry name" value="TAN"/>
</dbReference>
<feature type="region of interest" description="Disordered" evidence="17">
    <location>
        <begin position="2400"/>
        <end position="2425"/>
    </location>
</feature>
<evidence type="ECO:0000256" key="7">
    <source>
        <dbReference type="ARBA" id="ARBA00022679"/>
    </source>
</evidence>
<dbReference type="InterPro" id="IPR018936">
    <property type="entry name" value="PI3/4_kinase_CS"/>
</dbReference>
<dbReference type="CDD" id="cd05171">
    <property type="entry name" value="PIKKc_ATM"/>
    <property type="match status" value="1"/>
</dbReference>
<dbReference type="SMART" id="SM01343">
    <property type="entry name" value="FATC"/>
    <property type="match status" value="1"/>
</dbReference>
<feature type="compositionally biased region" description="Polar residues" evidence="17">
    <location>
        <begin position="918"/>
        <end position="935"/>
    </location>
</feature>
<keyword evidence="7 16" id="KW-0808">Transferase</keyword>
<dbReference type="Pfam" id="PF11640">
    <property type="entry name" value="TAN"/>
    <property type="match status" value="1"/>
</dbReference>
<dbReference type="EMBL" id="PJQD01000170">
    <property type="protein sequence ID" value="POY69901.1"/>
    <property type="molecule type" value="Genomic_DNA"/>
</dbReference>
<evidence type="ECO:0000256" key="10">
    <source>
        <dbReference type="ARBA" id="ARBA00022777"/>
    </source>
</evidence>
<dbReference type="InterPro" id="IPR044107">
    <property type="entry name" value="PIKKc_ATM"/>
</dbReference>
<feature type="domain" description="PI3K/PI4K catalytic" evidence="18">
    <location>
        <begin position="2673"/>
        <end position="2990"/>
    </location>
</feature>
<keyword evidence="22" id="KW-1185">Reference proteome</keyword>
<evidence type="ECO:0000256" key="9">
    <source>
        <dbReference type="ARBA" id="ARBA00022763"/>
    </source>
</evidence>
<dbReference type="PROSITE" id="PS51189">
    <property type="entry name" value="FAT"/>
    <property type="match status" value="1"/>
</dbReference>
<comment type="catalytic activity">
    <reaction evidence="14 16">
        <text>L-threonyl-[protein] + ATP = O-phospho-L-threonyl-[protein] + ADP + H(+)</text>
        <dbReference type="Rhea" id="RHEA:46608"/>
        <dbReference type="Rhea" id="RHEA-COMP:11060"/>
        <dbReference type="Rhea" id="RHEA-COMP:11605"/>
        <dbReference type="ChEBI" id="CHEBI:15378"/>
        <dbReference type="ChEBI" id="CHEBI:30013"/>
        <dbReference type="ChEBI" id="CHEBI:30616"/>
        <dbReference type="ChEBI" id="CHEBI:61977"/>
        <dbReference type="ChEBI" id="CHEBI:456216"/>
        <dbReference type="EC" id="2.7.11.1"/>
    </reaction>
</comment>
<comment type="catalytic activity">
    <reaction evidence="15">
        <text>L-seryl-[protein] + ATP = O-phospho-L-seryl-[protein] + ADP + H(+)</text>
        <dbReference type="Rhea" id="RHEA:17989"/>
        <dbReference type="Rhea" id="RHEA-COMP:9863"/>
        <dbReference type="Rhea" id="RHEA-COMP:11604"/>
        <dbReference type="ChEBI" id="CHEBI:15378"/>
        <dbReference type="ChEBI" id="CHEBI:29999"/>
        <dbReference type="ChEBI" id="CHEBI:30616"/>
        <dbReference type="ChEBI" id="CHEBI:83421"/>
        <dbReference type="ChEBI" id="CHEBI:456216"/>
        <dbReference type="EC" id="2.7.11.1"/>
    </reaction>
</comment>
<evidence type="ECO:0000313" key="22">
    <source>
        <dbReference type="Proteomes" id="UP000237144"/>
    </source>
</evidence>
<dbReference type="Pfam" id="PF00454">
    <property type="entry name" value="PI3_PI4_kinase"/>
    <property type="match status" value="1"/>
</dbReference>
<dbReference type="PANTHER" id="PTHR37079">
    <property type="entry name" value="SERINE/THREONINE-PROTEIN KINASE ATM"/>
    <property type="match status" value="1"/>
</dbReference>
<dbReference type="InterPro" id="IPR011009">
    <property type="entry name" value="Kinase-like_dom_sf"/>
</dbReference>
<dbReference type="InterPro" id="IPR003152">
    <property type="entry name" value="FATC_dom"/>
</dbReference>
<evidence type="ECO:0000256" key="4">
    <source>
        <dbReference type="ARBA" id="ARBA00012513"/>
    </source>
</evidence>
<dbReference type="GO" id="GO:0035556">
    <property type="term" value="P:intracellular signal transduction"/>
    <property type="evidence" value="ECO:0007669"/>
    <property type="project" value="UniProtKB-ARBA"/>
</dbReference>
<keyword evidence="16" id="KW-0156">Chromatin regulator</keyword>
<evidence type="ECO:0000256" key="13">
    <source>
        <dbReference type="ARBA" id="ARBA00025079"/>
    </source>
</evidence>
<dbReference type="PROSITE" id="PS50290">
    <property type="entry name" value="PI3_4_KINASE_3"/>
    <property type="match status" value="1"/>
</dbReference>
<dbReference type="Pfam" id="PF02260">
    <property type="entry name" value="FATC"/>
    <property type="match status" value="1"/>
</dbReference>
<feature type="compositionally biased region" description="Basic and acidic residues" evidence="17">
    <location>
        <begin position="2406"/>
        <end position="2425"/>
    </location>
</feature>
<dbReference type="STRING" id="741276.A0A2S5AZS5"/>
<evidence type="ECO:0000256" key="6">
    <source>
        <dbReference type="ARBA" id="ARBA00022527"/>
    </source>
</evidence>
<accession>A0A2S5AZS5</accession>
<dbReference type="GO" id="GO:0000781">
    <property type="term" value="C:chromosome, telomeric region"/>
    <property type="evidence" value="ECO:0007669"/>
    <property type="project" value="UniProtKB-SubCell"/>
</dbReference>
<dbReference type="InterPro" id="IPR038980">
    <property type="entry name" value="ATM_plant"/>
</dbReference>
<organism evidence="21 22">
    <name type="scientific">Rhodotorula taiwanensis</name>
    <dbReference type="NCBI Taxonomy" id="741276"/>
    <lineage>
        <taxon>Eukaryota</taxon>
        <taxon>Fungi</taxon>
        <taxon>Dikarya</taxon>
        <taxon>Basidiomycota</taxon>
        <taxon>Pucciniomycotina</taxon>
        <taxon>Microbotryomycetes</taxon>
        <taxon>Sporidiobolales</taxon>
        <taxon>Sporidiobolaceae</taxon>
        <taxon>Rhodotorula</taxon>
    </lineage>
</organism>
<keyword evidence="11 16" id="KW-0067">ATP-binding</keyword>
<dbReference type="PANTHER" id="PTHR37079:SF4">
    <property type="entry name" value="SERINE_THREONINE-PROTEIN KINASE ATM"/>
    <property type="match status" value="1"/>
</dbReference>
<comment type="caution">
    <text evidence="21">The sequence shown here is derived from an EMBL/GenBank/DDBJ whole genome shotgun (WGS) entry which is preliminary data.</text>
</comment>
<keyword evidence="16" id="KW-0779">Telomere</keyword>
<evidence type="ECO:0000256" key="15">
    <source>
        <dbReference type="ARBA" id="ARBA00048679"/>
    </source>
</evidence>
<dbReference type="Gene3D" id="3.30.1010.10">
    <property type="entry name" value="Phosphatidylinositol 3-kinase Catalytic Subunit, Chain A, domain 4"/>
    <property type="match status" value="1"/>
</dbReference>
<dbReference type="EC" id="2.7.11.1" evidence="4 16"/>
<dbReference type="GO" id="GO:0005634">
    <property type="term" value="C:nucleus"/>
    <property type="evidence" value="ECO:0007669"/>
    <property type="project" value="UniProtKB-SubCell"/>
</dbReference>
<dbReference type="PROSITE" id="PS00915">
    <property type="entry name" value="PI3_4_KINASE_1"/>
    <property type="match status" value="1"/>
</dbReference>
<evidence type="ECO:0000256" key="14">
    <source>
        <dbReference type="ARBA" id="ARBA00047899"/>
    </source>
</evidence>
<evidence type="ECO:0000256" key="11">
    <source>
        <dbReference type="ARBA" id="ARBA00022840"/>
    </source>
</evidence>
<dbReference type="GO" id="GO:0006325">
    <property type="term" value="P:chromatin organization"/>
    <property type="evidence" value="ECO:0007669"/>
    <property type="project" value="UniProtKB-KW"/>
</dbReference>
<dbReference type="PROSITE" id="PS00916">
    <property type="entry name" value="PI3_4_KINASE_2"/>
    <property type="match status" value="1"/>
</dbReference>
<evidence type="ECO:0000256" key="3">
    <source>
        <dbReference type="ARBA" id="ARBA00011370"/>
    </source>
</evidence>
<evidence type="ECO:0000259" key="19">
    <source>
        <dbReference type="PROSITE" id="PS51189"/>
    </source>
</evidence>
<dbReference type="PROSITE" id="PS51190">
    <property type="entry name" value="FATC"/>
    <property type="match status" value="1"/>
</dbReference>
<dbReference type="InterPro" id="IPR036940">
    <property type="entry name" value="PI3/4_kinase_cat_sf"/>
</dbReference>
<evidence type="ECO:0000256" key="2">
    <source>
        <dbReference type="ARBA" id="ARBA00010769"/>
    </source>
</evidence>
<dbReference type="SUPFAM" id="SSF56112">
    <property type="entry name" value="Protein kinase-like (PK-like)"/>
    <property type="match status" value="1"/>
</dbReference>
<evidence type="ECO:0000259" key="18">
    <source>
        <dbReference type="PROSITE" id="PS50290"/>
    </source>
</evidence>
<dbReference type="Gene3D" id="1.10.1070.11">
    <property type="entry name" value="Phosphatidylinositol 3-/4-kinase, catalytic domain"/>
    <property type="match status" value="1"/>
</dbReference>
<feature type="region of interest" description="Disordered" evidence="17">
    <location>
        <begin position="2538"/>
        <end position="2567"/>
    </location>
</feature>
<dbReference type="Proteomes" id="UP000237144">
    <property type="component" value="Unassembled WGS sequence"/>
</dbReference>
<evidence type="ECO:0000256" key="1">
    <source>
        <dbReference type="ARBA" id="ARBA00004123"/>
    </source>
</evidence>
<dbReference type="GO" id="GO:0006281">
    <property type="term" value="P:DNA repair"/>
    <property type="evidence" value="ECO:0007669"/>
    <property type="project" value="InterPro"/>
</dbReference>
<keyword evidence="9 16" id="KW-0227">DNA damage</keyword>
<keyword evidence="12 16" id="KW-0539">Nucleus</keyword>
<comment type="subcellular location">
    <subcellularLocation>
        <location evidence="16">Chromosome</location>
        <location evidence="16">Telomere</location>
    </subcellularLocation>
    <subcellularLocation>
        <location evidence="1 16">Nucleus</location>
    </subcellularLocation>
</comment>
<evidence type="ECO:0000259" key="20">
    <source>
        <dbReference type="PROSITE" id="PS51190"/>
    </source>
</evidence>
<comment type="subunit">
    <text evidence="3">Associates with DNA double-strand breaks.</text>
</comment>
<name>A0A2S5AZS5_9BASI</name>
<comment type="function">
    <text evidence="13 16">Serine/threonine protein kinase which activates checkpoint signaling upon genotoxic stresses such as ionizing radiation (IR), ultraviolet light (UV), or DNA replication stalling, thereby acting as a DNA damage sensor. Recognizes the substrate consensus sequence [ST]-Q. Phosphorylates histone H2A to form H2AS128ph (gamma-H2A) at sites of DNA damage, involved in the regulation of DNA damage response mechanism. Required for the control of telomere length and genome stability.</text>
</comment>
<dbReference type="SMART" id="SM00146">
    <property type="entry name" value="PI3Kc"/>
    <property type="match status" value="1"/>
</dbReference>
<keyword evidence="10 16" id="KW-0418">Kinase</keyword>
<feature type="domain" description="FATC" evidence="20">
    <location>
        <begin position="3013"/>
        <end position="3045"/>
    </location>
</feature>
<dbReference type="OrthoDB" id="381190at2759"/>
<dbReference type="GO" id="GO:0106310">
    <property type="term" value="F:protein serine kinase activity"/>
    <property type="evidence" value="ECO:0007669"/>
    <property type="project" value="RHEA"/>
</dbReference>
<dbReference type="GO" id="GO:0004674">
    <property type="term" value="F:protein serine/threonine kinase activity"/>
    <property type="evidence" value="ECO:0007669"/>
    <property type="project" value="UniProtKB-KW"/>
</dbReference>
<evidence type="ECO:0000256" key="5">
    <source>
        <dbReference type="ARBA" id="ARBA00014619"/>
    </source>
</evidence>
<comment type="similarity">
    <text evidence="2 16">Belongs to the PI3/PI4-kinase family. ATM subfamily.</text>
</comment>
<feature type="region of interest" description="Disordered" evidence="17">
    <location>
        <begin position="918"/>
        <end position="942"/>
    </location>
</feature>
<sequence length="3045" mass="339344">MAAYRDFQEILFKLESDRIKERSEGVARCRAFVGSNRNLNALHNDQRHVWIQTLQTLFSVVIKERNASVQKKAAATDKRLEEATQLVRYVVERIHRTVNRKTAKAIVTHLTQMTAISGKLQPYALTYMKALRTVLGFAPHLEHLDERAWTDIVMLAFSAVLGDSIRIGQAFADDTALDIDDDDEVGPIGALRATDDEEVRLPKAVKKTATATEIELLGVVEIVFRSRSSPFLTYAQAIFRKFLRFFRLFPVETSAHLSAVTALNRAFAEIDLNDQRSMKRIGRHLWPHVLALWTTKNALLKEQVIMALQFLFPFVVPGRAHVKHESERDVVSRAKELYEAVLSEPTIRWREAFELDIDHLALGLRPASRDQPFVAQTFRVGVDFDEKDAVAWSVAELGADALARIYEAEDALAGEDHATHDVLSPKQRGKRRRLEDPLSTLLDSVTDASLPASVLVSHIQVLGFLVDKHWSNLSAEAQIRIADVLLPLLTSTEAAVQRWACLLAASVAHLAVDDIAPADSTATPARRARQSSGGSRWDQIWQLALRKLSSSELARTAANLANTLLAHERVSPAVLSDSIESFVKDLDVQTLSFPSEAICLFFEWVLAIAASDARLVHLHVPDKVIAWLTTGWGPLDGIHRGHSFGQHRPHADPISPAGLLSLISRLTGLPMPERASEPVLLPDCPIATMAIELSETSRIRDYLDAKVPAYHRDGHRKVLPLSVPADYDATCGAPEDLGHKTPRKISAWLFKTVSNLRGAAIADTHWTAMPADLVRRHLDLACVALAVEGVFAVHDIPPNRRLTREAADLISTVSPVLTLSRWTARDRARLLRSLSPILVRGWVPTPPVGYPVLLDPGVASDLPPGLITRRASPGADLGKVDEYTKVLVTMWKHDETRRMLDELLAAVRYLLTDNADGTQSSGDDALNGQSTQASQRIKELEQTQKADDFEEIKVGSGRTAEGREADAAVSWRASEAVIGSCVDIAISAEMAFNASPEPVRLREVLEAVVTAKEGEDAIAIAEAAFAAARNGSVNIGLAQAEAVLEHVGGELLPNYRHARNERFARVVLQFLESTAPLWVTVEPAHEDFAGRVRSIITWLIDLLRKKTLTAWRVRLQFTAFLDHYLASDPSQQSWDLHGSAPRSADGRLITPTTIIPFMLTDADFRVRFLATSSAAKLFELCAVLKLPEDTLFNDIRENTALNVSETELMLTQILCNANMVIAAGSRRRAPYQLLVRLSRESELAEVAIATLQGVAERLGFSSLRGLYLYYARYFTWSELRTAETDPEADLAHRLSYRGCGFDTLRDARTADYKQTASWMLQYNEANEAFVTLCEIIGRSPEEVRLDCFAQTAALAIVIHENESQHLVNVLSTHAFGAGAHDVHQQDQLFDSAIDEIAAEILLLVWSKEWPAGAPGVLAPDANASRTFEQLVRVQERTAARAEPPPPHFPPDKIVQAVRWLESQRQVFRVPAILCCVIQRILAAIETAPFVSERERRLFSLALALSLGYRCSHDAVTLALLVDGLTNLLGRGDCVSLIASMLEWAFSAALQLAVKTTPGSAFSRRLCEQLVRAAEACEHLRAAIHDERDLASSERLYATLENVVQQLTDFGEAAIAETRLVWPRPAFSIEACRPEDVRDALASTFASARKFAIASRLIEHPDYGDLMAGPDRARLIWDLMRATPRSDPGQQDCLAFAQILYDGSGDCESPAVGDPECSRVERPSSSSSLDIDGAKKLVIEQIFAYIRHPDRLLADCAFNVARCVFSIDGVPKLFEETSGTPLDNELAGKLAWATLRRADRQRRAPARSLTEVETVVWLRLSEDADAWAQQFAILLADVLAAHDQVFGQMEPILAQSPAFAKEALPTLCYTVLLLGARDSREEPTSALSAYFTRVLGSATAAVETTSLLVDTIMNLRRYARPDIRPAQPSRFDTWLSIPWLLVAKAATRTGKHLAALLSLELAHEYDRLFAVNAHGHPFSRPSDDDAQQLLYAVYESIDEVDGFYGRETPDVREALLRRYRHENNWDGALRTYGARHEVITLQKTSIDRQATGGVVQALASFGFRRLALDVWQPARLGDKLGEHDVPASLPYDLSWRTDVWDLPVDRAAAPSSSAALYSALKAVRTARSVDHARPTALDALVRETEKLSRVTLESPVPPAWTLSTILAIREVVQVGTAANPEAHLSKLTSLPRHLRFENAEKILSTRCSLLRGLRAREMVEQVGDEFTTDLYKRATAAEASCLIVLSRLGRQSGRLQVSLNAITAASALVEGKDALAVDQELAEVLWAQGEHKTAITLLSNVQDRSPQKAASTYSRLGQWTADARLHGAKDVLQRYFEPAVRALDRDASPKERGQVYVAFARFADEQYEDLRDVARDRNARFVAYERRKTLELREMERRMQDGSLESGDLKRSRRQAEEHVRDDRRQLEEAQQLARDMLWRALENYSLCLTATDSHDDHVYRFCALWLSCPDDDEMQNKLKQSLADVPSHKFVFLAYQLSARLTKSPKPTNAAVNIHSLVFRLCVQHPFHTLYPVHSLRSADGPAPSTGRSSRRSSTSRESSVGLGTNNSRAQAASEIFEKARRDVRLRPRIEAVELVCAASAEWAAFDLKAHAPYVTNPSSESRSLKKGPLPIVKNLKIKSHVRDLPIPVTTYHLPVDPTGHYEDGSFPSIVSYDDYFETAGGIHLPKIVVCRGSDGLAYKQLFKGDDDIRQDAVMEQAFDLVNSLLAKDEGGRRRKLRIRTYKVIPLQNRNGLLEFVRDTVPLGSILQNLYDKMAPNAQRKARDSLRLIENKYKSSYDRQVPLKDDQFRRILQETPPLFRHHFWLKHKVPALWFDMRLNYSRSVATTSIIGHVVGLGDRHVSNILMDEARGELVHIDLGIAFDQGKRLPIPELVPFRLTQNIIDGFGMAGVDGVFRRCCEETLRVLRERSSVIMTILEVFKHDPLQNWCVRALEALDSATLYSRAHTFYRDRAVSAEMAKRIQGSTDVDAEALDELPDDADRALAIIRGKLDNRLSVEYTVNKLIQEATDPTHLARIFSGWQPYF</sequence>
<proteinExistence type="inferred from homology"/>
<dbReference type="InterPro" id="IPR000403">
    <property type="entry name" value="PI3/4_kinase_cat_dom"/>
</dbReference>
<dbReference type="InterPro" id="IPR016024">
    <property type="entry name" value="ARM-type_fold"/>
</dbReference>
<dbReference type="GO" id="GO:0005524">
    <property type="term" value="F:ATP binding"/>
    <property type="evidence" value="ECO:0007669"/>
    <property type="project" value="UniProtKB-KW"/>
</dbReference>
<dbReference type="InterPro" id="IPR014009">
    <property type="entry name" value="PIK_FAT"/>
</dbReference>